<proteinExistence type="predicted"/>
<accession>A0ABU1XXE8</accession>
<sequence length="70" mass="7808">MTRWDTLTPRVPAPGRTPDHAASLRALEFDLTPAERADARQAMRELRQKRDAANRAATARELGVVLEKLA</sequence>
<keyword evidence="2" id="KW-1185">Reference proteome</keyword>
<gene>
    <name evidence="1" type="ORF">J2W68_002107</name>
</gene>
<dbReference type="EMBL" id="JAVDWO010000007">
    <property type="protein sequence ID" value="MDR7193373.1"/>
    <property type="molecule type" value="Genomic_DNA"/>
</dbReference>
<dbReference type="Proteomes" id="UP001256588">
    <property type="component" value="Unassembled WGS sequence"/>
</dbReference>
<organism evidence="1 2">
    <name type="scientific">Luteimonas terrae</name>
    <dbReference type="NCBI Taxonomy" id="1530191"/>
    <lineage>
        <taxon>Bacteria</taxon>
        <taxon>Pseudomonadati</taxon>
        <taxon>Pseudomonadota</taxon>
        <taxon>Gammaproteobacteria</taxon>
        <taxon>Lysobacterales</taxon>
        <taxon>Lysobacteraceae</taxon>
        <taxon>Luteimonas</taxon>
    </lineage>
</organism>
<name>A0ABU1XXE8_9GAMM</name>
<reference evidence="1 2" key="1">
    <citation type="submission" date="2023-07" db="EMBL/GenBank/DDBJ databases">
        <title>Sorghum-associated microbial communities from plants grown in Nebraska, USA.</title>
        <authorList>
            <person name="Schachtman D."/>
        </authorList>
    </citation>
    <scope>NUCLEOTIDE SEQUENCE [LARGE SCALE GENOMIC DNA]</scope>
    <source>
        <strain evidence="1 2">4099</strain>
    </source>
</reference>
<evidence type="ECO:0000313" key="2">
    <source>
        <dbReference type="Proteomes" id="UP001256588"/>
    </source>
</evidence>
<protein>
    <submittedName>
        <fullName evidence="1">Uncharacterized protein</fullName>
    </submittedName>
</protein>
<evidence type="ECO:0000313" key="1">
    <source>
        <dbReference type="EMBL" id="MDR7193373.1"/>
    </source>
</evidence>
<dbReference type="RefSeq" id="WP_310235507.1">
    <property type="nucleotide sequence ID" value="NZ_JAVDWO010000007.1"/>
</dbReference>
<comment type="caution">
    <text evidence="1">The sequence shown here is derived from an EMBL/GenBank/DDBJ whole genome shotgun (WGS) entry which is preliminary data.</text>
</comment>